<comment type="similarity">
    <text evidence="1">Belongs to the short-chain dehydrogenases/reductases (SDR) family.</text>
</comment>
<dbReference type="RefSeq" id="WP_169741916.1">
    <property type="nucleotide sequence ID" value="NZ_JOIJ01000002.1"/>
</dbReference>
<comment type="caution">
    <text evidence="3">The sequence shown here is derived from an EMBL/GenBank/DDBJ whole genome shotgun (WGS) entry which is preliminary data.</text>
</comment>
<name>A0A660C708_9PSEU</name>
<dbReference type="EMBL" id="VLJV01000001">
    <property type="protein sequence ID" value="TWH19308.1"/>
    <property type="molecule type" value="Genomic_DNA"/>
</dbReference>
<evidence type="ECO:0000256" key="1">
    <source>
        <dbReference type="ARBA" id="ARBA00006484"/>
    </source>
</evidence>
<dbReference type="Pfam" id="PF13561">
    <property type="entry name" value="adh_short_C2"/>
    <property type="match status" value="1"/>
</dbReference>
<keyword evidence="4" id="KW-1185">Reference proteome</keyword>
<evidence type="ECO:0000256" key="2">
    <source>
        <dbReference type="ARBA" id="ARBA00023002"/>
    </source>
</evidence>
<sequence length="256" mass="25431">MTGAGRGIGAVIAQVLAAEGASVTVTDVRGAADTAHAITDAGGRAAAVDLDLTDRKARDGLVDAVLGRWGRLDVLVNNAAAHGSRVPLAELDYAEWDAVLEANLAATAFLSTQAAAAMTGGGSIVNVASIQQRLPLPHYGAYIASKGGITALSNALAVELAPDVRVNLVAPGVIDTESFRTTPGADALSNGAGSDGAATGAQAQPATLLGRAGTAHEIARAVAFLASDESSFTTGATLTVDGGRTLSRKPDPLAGG</sequence>
<evidence type="ECO:0000313" key="3">
    <source>
        <dbReference type="EMBL" id="TWH19308.1"/>
    </source>
</evidence>
<dbReference type="FunFam" id="3.40.50.720:FF:000084">
    <property type="entry name" value="Short-chain dehydrogenase reductase"/>
    <property type="match status" value="1"/>
</dbReference>
<dbReference type="PANTHER" id="PTHR43639">
    <property type="entry name" value="OXIDOREDUCTASE, SHORT-CHAIN DEHYDROGENASE/REDUCTASE FAMILY (AFU_ORTHOLOGUE AFUA_5G02870)"/>
    <property type="match status" value="1"/>
</dbReference>
<dbReference type="InterPro" id="IPR002347">
    <property type="entry name" value="SDR_fam"/>
</dbReference>
<dbReference type="SUPFAM" id="SSF51735">
    <property type="entry name" value="NAD(P)-binding Rossmann-fold domains"/>
    <property type="match status" value="1"/>
</dbReference>
<dbReference type="AlphaFoldDB" id="A0A660C708"/>
<keyword evidence="2" id="KW-0560">Oxidoreductase</keyword>
<dbReference type="PANTHER" id="PTHR43639:SF1">
    <property type="entry name" value="SHORT-CHAIN DEHYDROGENASE_REDUCTASE FAMILY PROTEIN"/>
    <property type="match status" value="1"/>
</dbReference>
<dbReference type="Gene3D" id="3.40.50.720">
    <property type="entry name" value="NAD(P)-binding Rossmann-like Domain"/>
    <property type="match status" value="1"/>
</dbReference>
<dbReference type="GO" id="GO:0016491">
    <property type="term" value="F:oxidoreductase activity"/>
    <property type="evidence" value="ECO:0007669"/>
    <property type="project" value="UniProtKB-KW"/>
</dbReference>
<accession>A0A660C708</accession>
<dbReference type="Proteomes" id="UP000317303">
    <property type="component" value="Unassembled WGS sequence"/>
</dbReference>
<evidence type="ECO:0008006" key="5">
    <source>
        <dbReference type="Google" id="ProtNLM"/>
    </source>
</evidence>
<proteinExistence type="inferred from homology"/>
<dbReference type="PRINTS" id="PR00081">
    <property type="entry name" value="GDHRDH"/>
</dbReference>
<reference evidence="3 4" key="1">
    <citation type="submission" date="2019-07" db="EMBL/GenBank/DDBJ databases">
        <title>R&amp;d 2014.</title>
        <authorList>
            <person name="Klenk H.-P."/>
        </authorList>
    </citation>
    <scope>NUCLEOTIDE SEQUENCE [LARGE SCALE GENOMIC DNA]</scope>
    <source>
        <strain evidence="3 4">DSM 43194</strain>
    </source>
</reference>
<dbReference type="InterPro" id="IPR036291">
    <property type="entry name" value="NAD(P)-bd_dom_sf"/>
</dbReference>
<organism evidence="3 4">
    <name type="scientific">Prauserella rugosa</name>
    <dbReference type="NCBI Taxonomy" id="43354"/>
    <lineage>
        <taxon>Bacteria</taxon>
        <taxon>Bacillati</taxon>
        <taxon>Actinomycetota</taxon>
        <taxon>Actinomycetes</taxon>
        <taxon>Pseudonocardiales</taxon>
        <taxon>Pseudonocardiaceae</taxon>
        <taxon>Prauserella</taxon>
    </lineage>
</organism>
<dbReference type="CDD" id="cd05233">
    <property type="entry name" value="SDR_c"/>
    <property type="match status" value="1"/>
</dbReference>
<gene>
    <name evidence="3" type="ORF">JD82_01131</name>
</gene>
<dbReference type="PRINTS" id="PR00080">
    <property type="entry name" value="SDRFAMILY"/>
</dbReference>
<protein>
    <recommendedName>
        <fullName evidence="5">NAD(P)-dependent dehydrogenase (Short-subunit alcohol dehydrogenase family)</fullName>
    </recommendedName>
</protein>
<evidence type="ECO:0000313" key="4">
    <source>
        <dbReference type="Proteomes" id="UP000317303"/>
    </source>
</evidence>